<dbReference type="InterPro" id="IPR036249">
    <property type="entry name" value="Thioredoxin-like_sf"/>
</dbReference>
<dbReference type="Gene3D" id="3.40.30.10">
    <property type="entry name" value="Glutaredoxin"/>
    <property type="match status" value="1"/>
</dbReference>
<sequence>MKCLLISLLLIISTAKAQQQIYNFNQIDSLQKIKIKKLLVFVYTNWCSYCKAMDEVVFKDKNVVPLLNEQYYFVKLNAEEKQSFTYQNKQFIFNQTSGYHELAIALANQKKLIFPSTYILSSNNEIIYQHHEFINASNLSKLLTCFSIKTSVQLTPE</sequence>
<dbReference type="Proteomes" id="UP000309488">
    <property type="component" value="Unassembled WGS sequence"/>
</dbReference>
<dbReference type="Pfam" id="PF03190">
    <property type="entry name" value="Thioredox_DsbH"/>
    <property type="match status" value="1"/>
</dbReference>
<dbReference type="RefSeq" id="WP_136840640.1">
    <property type="nucleotide sequence ID" value="NZ_SWBR01000002.1"/>
</dbReference>
<feature type="signal peptide" evidence="1">
    <location>
        <begin position="1"/>
        <end position="17"/>
    </location>
</feature>
<evidence type="ECO:0000259" key="2">
    <source>
        <dbReference type="Pfam" id="PF03190"/>
    </source>
</evidence>
<protein>
    <submittedName>
        <fullName evidence="3">Thioredoxin family protein</fullName>
    </submittedName>
</protein>
<feature type="chain" id="PRO_5020712425" evidence="1">
    <location>
        <begin position="18"/>
        <end position="157"/>
    </location>
</feature>
<keyword evidence="1" id="KW-0732">Signal</keyword>
<evidence type="ECO:0000313" key="4">
    <source>
        <dbReference type="Proteomes" id="UP000309488"/>
    </source>
</evidence>
<name>A0A4U1CU38_9SPHI</name>
<dbReference type="InterPro" id="IPR004879">
    <property type="entry name" value="Ssp411-like_TRX"/>
</dbReference>
<dbReference type="EMBL" id="SWBR01000002">
    <property type="protein sequence ID" value="TKC10625.1"/>
    <property type="molecule type" value="Genomic_DNA"/>
</dbReference>
<evidence type="ECO:0000256" key="1">
    <source>
        <dbReference type="SAM" id="SignalP"/>
    </source>
</evidence>
<gene>
    <name evidence="3" type="ORF">FA048_10630</name>
</gene>
<feature type="domain" description="Spermatogenesis-associated protein 20-like TRX" evidence="2">
    <location>
        <begin position="36"/>
        <end position="125"/>
    </location>
</feature>
<organism evidence="3 4">
    <name type="scientific">Pedobacter polaris</name>
    <dbReference type="NCBI Taxonomy" id="2571273"/>
    <lineage>
        <taxon>Bacteria</taxon>
        <taxon>Pseudomonadati</taxon>
        <taxon>Bacteroidota</taxon>
        <taxon>Sphingobacteriia</taxon>
        <taxon>Sphingobacteriales</taxon>
        <taxon>Sphingobacteriaceae</taxon>
        <taxon>Pedobacter</taxon>
    </lineage>
</organism>
<evidence type="ECO:0000313" key="3">
    <source>
        <dbReference type="EMBL" id="TKC10625.1"/>
    </source>
</evidence>
<comment type="caution">
    <text evidence="3">The sequence shown here is derived from an EMBL/GenBank/DDBJ whole genome shotgun (WGS) entry which is preliminary data.</text>
</comment>
<accession>A0A4U1CU38</accession>
<dbReference type="OrthoDB" id="9811036at2"/>
<proteinExistence type="predicted"/>
<reference evidence="3 4" key="1">
    <citation type="submission" date="2019-04" db="EMBL/GenBank/DDBJ databases">
        <title>Pedobacter sp. RP-3-22 sp. nov., isolated from Arctic soil.</title>
        <authorList>
            <person name="Dahal R.H."/>
            <person name="Kim D.-U."/>
        </authorList>
    </citation>
    <scope>NUCLEOTIDE SEQUENCE [LARGE SCALE GENOMIC DNA]</scope>
    <source>
        <strain evidence="3 4">RP-3-22</strain>
    </source>
</reference>
<dbReference type="SUPFAM" id="SSF52833">
    <property type="entry name" value="Thioredoxin-like"/>
    <property type="match status" value="1"/>
</dbReference>
<dbReference type="AlphaFoldDB" id="A0A4U1CU38"/>
<keyword evidence="4" id="KW-1185">Reference proteome</keyword>